<dbReference type="InterPro" id="IPR007345">
    <property type="entry name" value="Polysacch_pyruvyl_Trfase"/>
</dbReference>
<protein>
    <submittedName>
        <fullName evidence="3">Polysaccharide pyruvyl transferase family protein</fullName>
    </submittedName>
</protein>
<evidence type="ECO:0000313" key="4">
    <source>
        <dbReference type="Proteomes" id="UP000297951"/>
    </source>
</evidence>
<dbReference type="AlphaFoldDB" id="A0A4Y9F550"/>
<evidence type="ECO:0000313" key="3">
    <source>
        <dbReference type="EMBL" id="TFU23385.1"/>
    </source>
</evidence>
<proteinExistence type="predicted"/>
<accession>A0A4Y9F550</accession>
<comment type="caution">
    <text evidence="3">The sequence shown here is derived from an EMBL/GenBank/DDBJ whole genome shotgun (WGS) entry which is preliminary data.</text>
</comment>
<keyword evidence="1" id="KW-0175">Coiled coil</keyword>
<dbReference type="OrthoDB" id="3268731at2"/>
<feature type="coiled-coil region" evidence="1">
    <location>
        <begin position="453"/>
        <end position="480"/>
    </location>
</feature>
<feature type="domain" description="Polysaccharide pyruvyl transferase" evidence="2">
    <location>
        <begin position="17"/>
        <end position="315"/>
    </location>
</feature>
<dbReference type="Proteomes" id="UP000297951">
    <property type="component" value="Unassembled WGS sequence"/>
</dbReference>
<dbReference type="EMBL" id="SPQC01000008">
    <property type="protein sequence ID" value="TFU23385.1"/>
    <property type="molecule type" value="Genomic_DNA"/>
</dbReference>
<dbReference type="PANTHER" id="PTHR36836">
    <property type="entry name" value="COLANIC ACID BIOSYNTHESIS PROTEIN WCAK"/>
    <property type="match status" value="1"/>
</dbReference>
<keyword evidence="3" id="KW-0808">Transferase</keyword>
<evidence type="ECO:0000259" key="2">
    <source>
        <dbReference type="Pfam" id="PF04230"/>
    </source>
</evidence>
<organism evidence="3 4">
    <name type="scientific">Rothia nasimurium</name>
    <dbReference type="NCBI Taxonomy" id="85336"/>
    <lineage>
        <taxon>Bacteria</taxon>
        <taxon>Bacillati</taxon>
        <taxon>Actinomycetota</taxon>
        <taxon>Actinomycetes</taxon>
        <taxon>Micrococcales</taxon>
        <taxon>Micrococcaceae</taxon>
        <taxon>Rothia</taxon>
    </lineage>
</organism>
<sequence>MPRILVLADLGQSVYHVGDEAMGIATAAELTRRGYEVFIAAQNIDRSQAYIGSATGYIKTLDFPAPPAEREIFLGQVRQHLAGHPASEDITTFVRQVADMDGIVIAGGGNMNSATGHLLYECAAYALVAQAHELPLVISGQSVGPVLTDADAETLRDMLSSAQLVGMRERFSQAWARNAAIDSHLIVDDATFYQHQKRSLPGRPVVDLPEHYICATFSGLAPGQARVIGQLLDDIHREYGLRTVFLPHMGEPLTDQGDVAVHAEIASHMFSDPVQLPMVHADDAVQVHRGAFIAVSTRYHPGVFSLSAGVPFVALLPDAFTDMRVRGMMEQYGAENYAIPLALLNSDAPAEALHEVIQLRNELSETLLARAEQLRGFSASWWDAASHVLLHGAGQAAPAVRELGNTPTIFTGEWNITNLLVRDDIAEISLAADRASAETDRALSWDYQRLLQRDRAQARANELERRNAELADSLIEAEENATLRGWMRRKMRGE</sequence>
<evidence type="ECO:0000256" key="1">
    <source>
        <dbReference type="SAM" id="Coils"/>
    </source>
</evidence>
<dbReference type="RefSeq" id="WP_135011574.1">
    <property type="nucleotide sequence ID" value="NZ_JADGLK010000008.1"/>
</dbReference>
<gene>
    <name evidence="3" type="ORF">E4U03_03335</name>
</gene>
<name>A0A4Y9F550_9MICC</name>
<dbReference type="PANTHER" id="PTHR36836:SF1">
    <property type="entry name" value="COLANIC ACID BIOSYNTHESIS PROTEIN WCAK"/>
    <property type="match status" value="1"/>
</dbReference>
<dbReference type="GO" id="GO:0016740">
    <property type="term" value="F:transferase activity"/>
    <property type="evidence" value="ECO:0007669"/>
    <property type="project" value="UniProtKB-KW"/>
</dbReference>
<dbReference type="Pfam" id="PF04230">
    <property type="entry name" value="PS_pyruv_trans"/>
    <property type="match status" value="1"/>
</dbReference>
<reference evidence="3 4" key="1">
    <citation type="submission" date="2019-03" db="EMBL/GenBank/DDBJ databases">
        <title>Diversity of the mouse oral microbiome.</title>
        <authorList>
            <person name="Joseph S."/>
            <person name="Aduse-Opoku J."/>
            <person name="Curtis M."/>
            <person name="Wade W."/>
            <person name="Hashim A."/>
        </authorList>
    </citation>
    <scope>NUCLEOTIDE SEQUENCE [LARGE SCALE GENOMIC DNA]</scope>
    <source>
        <strain evidence="4">irhom_31</strain>
    </source>
</reference>